<organism evidence="2 3">
    <name type="scientific">Mucilaginibacter ginsenosidivorans</name>
    <dbReference type="NCBI Taxonomy" id="398053"/>
    <lineage>
        <taxon>Bacteria</taxon>
        <taxon>Pseudomonadati</taxon>
        <taxon>Bacteroidota</taxon>
        <taxon>Sphingobacteriia</taxon>
        <taxon>Sphingobacteriales</taxon>
        <taxon>Sphingobacteriaceae</taxon>
        <taxon>Mucilaginibacter</taxon>
    </lineage>
</organism>
<sequence length="214" mass="24793">MKHLYVTVFVPATVIIPLATGLIQKSYKNRKLEIIYWYLLFGGVMDVLERLLGIRDINNLPLLHLYTMAELLLLGRFFQIIFDNSSIRRLIGVVMIGFLVFAIVDLSFIQSIYRFNSYPRSVAALIISGFCLLYFFKRGDSDDSKSWVKYPLNWITTGLLLYFGSSFFFFAFLDVLYEKASLKVNLFFGTVHATLVMVMYLLFTVGFLYAKNQR</sequence>
<proteinExistence type="predicted"/>
<reference evidence="2 3" key="1">
    <citation type="journal article" date="2017" name="Curr. Microbiol.">
        <title>Mucilaginibacter ginsenosidivorans sp. nov., Isolated from Soil of Ginseng Field.</title>
        <authorList>
            <person name="Kim M.M."/>
            <person name="Siddiqi M.Z."/>
            <person name="Im W.T."/>
        </authorList>
    </citation>
    <scope>NUCLEOTIDE SEQUENCE [LARGE SCALE GENOMIC DNA]</scope>
    <source>
        <strain evidence="2 3">Gsoil 3017</strain>
    </source>
</reference>
<keyword evidence="3" id="KW-1185">Reference proteome</keyword>
<gene>
    <name evidence="2" type="ORF">FRZ54_20290</name>
</gene>
<accession>A0A5B8V1A1</accession>
<evidence type="ECO:0000256" key="1">
    <source>
        <dbReference type="SAM" id="Phobius"/>
    </source>
</evidence>
<feature type="transmembrane region" description="Helical" evidence="1">
    <location>
        <begin position="35"/>
        <end position="54"/>
    </location>
</feature>
<feature type="transmembrane region" description="Helical" evidence="1">
    <location>
        <begin position="60"/>
        <end position="78"/>
    </location>
</feature>
<dbReference type="RefSeq" id="WP_147033639.1">
    <property type="nucleotide sequence ID" value="NZ_CP042436.1"/>
</dbReference>
<feature type="transmembrane region" description="Helical" evidence="1">
    <location>
        <begin position="90"/>
        <end position="112"/>
    </location>
</feature>
<keyword evidence="1" id="KW-0812">Transmembrane</keyword>
<evidence type="ECO:0000313" key="2">
    <source>
        <dbReference type="EMBL" id="QEC64805.1"/>
    </source>
</evidence>
<name>A0A5B8V1A1_9SPHI</name>
<dbReference type="KEGG" id="mgin:FRZ54_20290"/>
<keyword evidence="1" id="KW-0472">Membrane</keyword>
<dbReference type="AlphaFoldDB" id="A0A5B8V1A1"/>
<feature type="transmembrane region" description="Helical" evidence="1">
    <location>
        <begin position="118"/>
        <end position="136"/>
    </location>
</feature>
<dbReference type="EMBL" id="CP042436">
    <property type="protein sequence ID" value="QEC64805.1"/>
    <property type="molecule type" value="Genomic_DNA"/>
</dbReference>
<protein>
    <submittedName>
        <fullName evidence="2">Uncharacterized protein</fullName>
    </submittedName>
</protein>
<feature type="transmembrane region" description="Helical" evidence="1">
    <location>
        <begin position="6"/>
        <end position="23"/>
    </location>
</feature>
<evidence type="ECO:0000313" key="3">
    <source>
        <dbReference type="Proteomes" id="UP000321479"/>
    </source>
</evidence>
<keyword evidence="1" id="KW-1133">Transmembrane helix</keyword>
<feature type="transmembrane region" description="Helical" evidence="1">
    <location>
        <begin position="185"/>
        <end position="210"/>
    </location>
</feature>
<feature type="transmembrane region" description="Helical" evidence="1">
    <location>
        <begin position="152"/>
        <end position="173"/>
    </location>
</feature>
<dbReference type="Proteomes" id="UP000321479">
    <property type="component" value="Chromosome"/>
</dbReference>
<dbReference type="OrthoDB" id="651989at2"/>